<organism evidence="4 5">
    <name type="scientific">Rhamnella rubrinervis</name>
    <dbReference type="NCBI Taxonomy" id="2594499"/>
    <lineage>
        <taxon>Eukaryota</taxon>
        <taxon>Viridiplantae</taxon>
        <taxon>Streptophyta</taxon>
        <taxon>Embryophyta</taxon>
        <taxon>Tracheophyta</taxon>
        <taxon>Spermatophyta</taxon>
        <taxon>Magnoliopsida</taxon>
        <taxon>eudicotyledons</taxon>
        <taxon>Gunneridae</taxon>
        <taxon>Pentapetalae</taxon>
        <taxon>rosids</taxon>
        <taxon>fabids</taxon>
        <taxon>Rosales</taxon>
        <taxon>Rhamnaceae</taxon>
        <taxon>rhamnoid group</taxon>
        <taxon>Rhamneae</taxon>
        <taxon>Rhamnella</taxon>
    </lineage>
</organism>
<proteinExistence type="predicted"/>
<feature type="region of interest" description="Disordered" evidence="1">
    <location>
        <begin position="110"/>
        <end position="131"/>
    </location>
</feature>
<dbReference type="OrthoDB" id="202415at2759"/>
<gene>
    <name evidence="4" type="ORF">FNV43_RR21374</name>
</gene>
<feature type="domain" description="Glycosyl transferase CAP10" evidence="3">
    <location>
        <begin position="650"/>
        <end position="899"/>
    </location>
</feature>
<dbReference type="EMBL" id="VOIH02000009">
    <property type="protein sequence ID" value="KAF3438611.1"/>
    <property type="molecule type" value="Genomic_DNA"/>
</dbReference>
<evidence type="ECO:0000256" key="1">
    <source>
        <dbReference type="SAM" id="MobiDB-lite"/>
    </source>
</evidence>
<keyword evidence="2" id="KW-0472">Membrane</keyword>
<reference evidence="4" key="1">
    <citation type="submission" date="2020-03" db="EMBL/GenBank/DDBJ databases">
        <title>A high-quality chromosome-level genome assembly of a woody plant with both climbing and erect habits, Rhamnella rubrinervis.</title>
        <authorList>
            <person name="Lu Z."/>
            <person name="Yang Y."/>
            <person name="Zhu X."/>
            <person name="Sun Y."/>
        </authorList>
    </citation>
    <scope>NUCLEOTIDE SEQUENCE</scope>
    <source>
        <strain evidence="4">BYM</strain>
        <tissue evidence="4">Leaf</tissue>
    </source>
</reference>
<dbReference type="Proteomes" id="UP000796880">
    <property type="component" value="Unassembled WGS sequence"/>
</dbReference>
<name>A0A8K0GV11_9ROSA</name>
<evidence type="ECO:0000313" key="4">
    <source>
        <dbReference type="EMBL" id="KAF3438611.1"/>
    </source>
</evidence>
<keyword evidence="2" id="KW-0812">Transmembrane</keyword>
<feature type="domain" description="Glycosyl transferase CAP10" evidence="3">
    <location>
        <begin position="205"/>
        <end position="454"/>
    </location>
</feature>
<dbReference type="AlphaFoldDB" id="A0A8K0GV11"/>
<protein>
    <recommendedName>
        <fullName evidence="3">Glycosyl transferase CAP10 domain-containing protein</fullName>
    </recommendedName>
</protein>
<dbReference type="PANTHER" id="PTHR12203">
    <property type="entry name" value="KDEL LYS-ASP-GLU-LEU CONTAINING - RELATED"/>
    <property type="match status" value="1"/>
</dbReference>
<feature type="transmembrane region" description="Helical" evidence="2">
    <location>
        <begin position="30"/>
        <end position="48"/>
    </location>
</feature>
<keyword evidence="5" id="KW-1185">Reference proteome</keyword>
<keyword evidence="2" id="KW-1133">Transmembrane helix</keyword>
<dbReference type="InterPro" id="IPR006598">
    <property type="entry name" value="CAP10"/>
</dbReference>
<sequence length="969" mass="112535">MSNNSEGSSQSQTPGFKETIWRPLTKPSTVIFFLFLVLLGGFVSTYFLNIPILTGRKSKILTGNNLGPITATLTSQKCPQQNTRNPKNSTNDVQIQLNCTTYDRTRTCLPKSNHTTTNQSKQDSNCTSESSTCPDYFKWIYEDLKPWSHKGISREMVEKARKRAHFKLIIVDGRAYVERYDRAYQTRDLFTWWGVLQLLRKYPGKLPDLELVFNCHDRPVMLSRDHSHAKANDPPTLFGYCGDNDTLDLIFPDWSFWGWPEINIKPWEPLFKELEEGNERMKWVDREPYAYWKGNPDVGSGRRDLLKCNVTKEKDWNARLYVQDWVREFREGYKNSNLANQCTHRYKIYIEGNGWSVSEKYILSCDSLALLVNPRFYDFFSRGLKPMKHYWPIEANDKCTSIKKAVDWGNAHQEEAQAIGKAALGFMKEELKMDYVYDYMFHLLNEYSKLLNFKPTIPEKAFELCLETMYCPANELEKKYMIDSMVKGPADTNPCTMPLPFGSSSFYSDLSGPTLGKIKNKAISQKCPQRSTKIPKSPGPDTAIPLNCTAYDHTRTCPSTETIVHSREGSDCSYRSTCPDYFRWIYEDLRPWAHTGVSRDMIEKVRDKANFRLVIVNGKAYVEKYRKPFQTRDVSTLWGILQLLRRYPGKVPDLELMFNCNDRPVVISKDFIGVNGADPPPLFRYCSDDATLDIPFPDWSFWGWPELKIKPWEGLMKDLEKGNKRKRWVDREPYAYWKGNPYVGGNRRDLLKCNTTDKQDWNARLYVQDWGREVKEGFKKSNLADQCIHRYKIYIEGNAWSVSEKYILACDSLSLFVAPRYHDFFSRGLKPMKHFWPIKAHDMCRSIKFAVDWGNTHKKEAQTIRKAAIGFIKEELKMDNVYDYMFHLLNEYSKLLNFKPSIPQSANELCLESMVCQAKGLERKYMMDSMVKGIAVDQTNPCTMPPPYGPSSIYSFIQNKSDSLKQVDN</sequence>
<dbReference type="SMART" id="SM00672">
    <property type="entry name" value="CAP10"/>
    <property type="match status" value="2"/>
</dbReference>
<dbReference type="InterPro" id="IPR051091">
    <property type="entry name" value="O-Glucosyltr/Glycosyltrsf_90"/>
</dbReference>
<comment type="caution">
    <text evidence="4">The sequence shown here is derived from an EMBL/GenBank/DDBJ whole genome shotgun (WGS) entry which is preliminary data.</text>
</comment>
<dbReference type="PANTHER" id="PTHR12203:SF99">
    <property type="entry name" value="OS04G0534100 PROTEIN"/>
    <property type="match status" value="1"/>
</dbReference>
<evidence type="ECO:0000256" key="2">
    <source>
        <dbReference type="SAM" id="Phobius"/>
    </source>
</evidence>
<dbReference type="Pfam" id="PF05686">
    <property type="entry name" value="Glyco_transf_90"/>
    <property type="match status" value="2"/>
</dbReference>
<accession>A0A8K0GV11</accession>
<evidence type="ECO:0000313" key="5">
    <source>
        <dbReference type="Proteomes" id="UP000796880"/>
    </source>
</evidence>
<evidence type="ECO:0000259" key="3">
    <source>
        <dbReference type="SMART" id="SM00672"/>
    </source>
</evidence>